<keyword evidence="2" id="KW-1185">Reference proteome</keyword>
<sequence>MPSTSTRADLSHRLPFPAHPKSTRLLSEPILYLPPVHISVPSHSAETYRIDARGVYSPLRCPAANDVQASTIALHKALHQFRPVTDEHAQMPYAEVFNWGELLLPLDMEHEWYAVACHSTCENGDLGGPSYDLDEKTHSEALRSGGLILYWRGISNPATGTNLTTCIWQSRAHAITANSGPHHIRALRQAVTSCEKFELHRYRLRKLSGERALRVEAYDRGDDGW</sequence>
<dbReference type="PANTHER" id="PTHR36986:SF1">
    <property type="entry name" value="UPF0643 PROTEIN PB2B2.08"/>
    <property type="match status" value="1"/>
</dbReference>
<evidence type="ECO:0000313" key="2">
    <source>
        <dbReference type="Proteomes" id="UP000053257"/>
    </source>
</evidence>
<gene>
    <name evidence="1" type="ORF">PHLGIDRAFT_457821</name>
</gene>
<dbReference type="AlphaFoldDB" id="A0A0C3SF79"/>
<dbReference type="HOGENOM" id="CLU_068116_1_1_1"/>
<accession>A0A0C3SF79</accession>
<proteinExistence type="predicted"/>
<organism evidence="1 2">
    <name type="scientific">Phlebiopsis gigantea (strain 11061_1 CR5-6)</name>
    <name type="common">White-rot fungus</name>
    <name type="synonym">Peniophora gigantea</name>
    <dbReference type="NCBI Taxonomy" id="745531"/>
    <lineage>
        <taxon>Eukaryota</taxon>
        <taxon>Fungi</taxon>
        <taxon>Dikarya</taxon>
        <taxon>Basidiomycota</taxon>
        <taxon>Agaricomycotina</taxon>
        <taxon>Agaricomycetes</taxon>
        <taxon>Polyporales</taxon>
        <taxon>Phanerochaetaceae</taxon>
        <taxon>Phlebiopsis</taxon>
    </lineage>
</organism>
<protein>
    <submittedName>
        <fullName evidence="1">Uncharacterized protein</fullName>
    </submittedName>
</protein>
<reference evidence="1 2" key="1">
    <citation type="journal article" date="2014" name="PLoS Genet.">
        <title>Analysis of the Phlebiopsis gigantea genome, transcriptome and secretome provides insight into its pioneer colonization strategies of wood.</title>
        <authorList>
            <person name="Hori C."/>
            <person name="Ishida T."/>
            <person name="Igarashi K."/>
            <person name="Samejima M."/>
            <person name="Suzuki H."/>
            <person name="Master E."/>
            <person name="Ferreira P."/>
            <person name="Ruiz-Duenas F.J."/>
            <person name="Held B."/>
            <person name="Canessa P."/>
            <person name="Larrondo L.F."/>
            <person name="Schmoll M."/>
            <person name="Druzhinina I.S."/>
            <person name="Kubicek C.P."/>
            <person name="Gaskell J.A."/>
            <person name="Kersten P."/>
            <person name="St John F."/>
            <person name="Glasner J."/>
            <person name="Sabat G."/>
            <person name="Splinter BonDurant S."/>
            <person name="Syed K."/>
            <person name="Yadav J."/>
            <person name="Mgbeahuruike A.C."/>
            <person name="Kovalchuk A."/>
            <person name="Asiegbu F.O."/>
            <person name="Lackner G."/>
            <person name="Hoffmeister D."/>
            <person name="Rencoret J."/>
            <person name="Gutierrez A."/>
            <person name="Sun H."/>
            <person name="Lindquist E."/>
            <person name="Barry K."/>
            <person name="Riley R."/>
            <person name="Grigoriev I.V."/>
            <person name="Henrissat B."/>
            <person name="Kues U."/>
            <person name="Berka R.M."/>
            <person name="Martinez A.T."/>
            <person name="Covert S.F."/>
            <person name="Blanchette R.A."/>
            <person name="Cullen D."/>
        </authorList>
    </citation>
    <scope>NUCLEOTIDE SEQUENCE [LARGE SCALE GENOMIC DNA]</scope>
    <source>
        <strain evidence="1 2">11061_1 CR5-6</strain>
    </source>
</reference>
<dbReference type="PANTHER" id="PTHR36986">
    <property type="entry name" value="UPF0643 PROTEIN PB2B2.08"/>
    <property type="match status" value="1"/>
</dbReference>
<dbReference type="OrthoDB" id="2140489at2759"/>
<name>A0A0C3SF79_PHLG1</name>
<evidence type="ECO:0000313" key="1">
    <source>
        <dbReference type="EMBL" id="KIP11615.1"/>
    </source>
</evidence>
<dbReference type="EMBL" id="KN840445">
    <property type="protein sequence ID" value="KIP11615.1"/>
    <property type="molecule type" value="Genomic_DNA"/>
</dbReference>
<dbReference type="Proteomes" id="UP000053257">
    <property type="component" value="Unassembled WGS sequence"/>
</dbReference>